<comment type="caution">
    <text evidence="2">The sequence shown here is derived from an EMBL/GenBank/DDBJ whole genome shotgun (WGS) entry which is preliminary data.</text>
</comment>
<organism evidence="2 3">
    <name type="scientific">Mycena maculata</name>
    <dbReference type="NCBI Taxonomy" id="230809"/>
    <lineage>
        <taxon>Eukaryota</taxon>
        <taxon>Fungi</taxon>
        <taxon>Dikarya</taxon>
        <taxon>Basidiomycota</taxon>
        <taxon>Agaricomycotina</taxon>
        <taxon>Agaricomycetes</taxon>
        <taxon>Agaricomycetidae</taxon>
        <taxon>Agaricales</taxon>
        <taxon>Marasmiineae</taxon>
        <taxon>Mycenaceae</taxon>
        <taxon>Mycena</taxon>
    </lineage>
</organism>
<sequence>MIITTQGIPEYTCQHPYSADYLPTPTSGRYYVDLPASPTPSTDEFEDEHTSELEQDNQRYTDTPFRINFLSLLSIVWAYRWKHSRLQPRHPNHQSGTSRLPLPTLPPTQPIVVAPITYKSLGINRPEFHSKAEEEAWINCAIEGFTRIYQAWQPKHGESVMFIVLTPSKKLRRALTKPDESLAPGHIAHCYGDLQGDWRVTRHYFVHKQQVYNVWRDNERRRTTHVEVLCSQVKLEMRWEDRARVTMWGLVKGRSFRPADCKDTRKKDKTVEEAVI</sequence>
<proteinExistence type="predicted"/>
<feature type="region of interest" description="Disordered" evidence="1">
    <location>
        <begin position="36"/>
        <end position="55"/>
    </location>
</feature>
<dbReference type="AlphaFoldDB" id="A0AAD7NNX1"/>
<dbReference type="EMBL" id="JARJLG010000028">
    <property type="protein sequence ID" value="KAJ7768068.1"/>
    <property type="molecule type" value="Genomic_DNA"/>
</dbReference>
<evidence type="ECO:0000256" key="1">
    <source>
        <dbReference type="SAM" id="MobiDB-lite"/>
    </source>
</evidence>
<dbReference type="Proteomes" id="UP001215280">
    <property type="component" value="Unassembled WGS sequence"/>
</dbReference>
<reference evidence="2" key="1">
    <citation type="submission" date="2023-03" db="EMBL/GenBank/DDBJ databases">
        <title>Massive genome expansion in bonnet fungi (Mycena s.s.) driven by repeated elements and novel gene families across ecological guilds.</title>
        <authorList>
            <consortium name="Lawrence Berkeley National Laboratory"/>
            <person name="Harder C.B."/>
            <person name="Miyauchi S."/>
            <person name="Viragh M."/>
            <person name="Kuo A."/>
            <person name="Thoen E."/>
            <person name="Andreopoulos B."/>
            <person name="Lu D."/>
            <person name="Skrede I."/>
            <person name="Drula E."/>
            <person name="Henrissat B."/>
            <person name="Morin E."/>
            <person name="Kohler A."/>
            <person name="Barry K."/>
            <person name="LaButti K."/>
            <person name="Morin E."/>
            <person name="Salamov A."/>
            <person name="Lipzen A."/>
            <person name="Mereny Z."/>
            <person name="Hegedus B."/>
            <person name="Baldrian P."/>
            <person name="Stursova M."/>
            <person name="Weitz H."/>
            <person name="Taylor A."/>
            <person name="Grigoriev I.V."/>
            <person name="Nagy L.G."/>
            <person name="Martin F."/>
            <person name="Kauserud H."/>
        </authorList>
    </citation>
    <scope>NUCLEOTIDE SEQUENCE</scope>
    <source>
        <strain evidence="2">CBHHK188m</strain>
    </source>
</reference>
<gene>
    <name evidence="2" type="ORF">DFH07DRAFT_954634</name>
</gene>
<protein>
    <submittedName>
        <fullName evidence="2">Uncharacterized protein</fullName>
    </submittedName>
</protein>
<name>A0AAD7NNX1_9AGAR</name>
<keyword evidence="3" id="KW-1185">Reference proteome</keyword>
<evidence type="ECO:0000313" key="3">
    <source>
        <dbReference type="Proteomes" id="UP001215280"/>
    </source>
</evidence>
<accession>A0AAD7NNX1</accession>
<evidence type="ECO:0000313" key="2">
    <source>
        <dbReference type="EMBL" id="KAJ7768068.1"/>
    </source>
</evidence>